<sequence>MTLNRFIADLLDLCRLRHLDRFDLLLAGFTLWTLLLAGGSAFAAGADQLDVGMQAFRVVNVAGKPSLQPTEHARPGDTIEYRVSYRNAGATPARQVAATLPVPAGSMVYLPDTASPQRVEASLDGKTWAPAPLTRTVTREGRKVVEQVPAREYRFLRWNLGDIPAGQTLAVSARMRVVADDKE</sequence>
<comment type="caution">
    <text evidence="1">The sequence shown here is derived from an EMBL/GenBank/DDBJ whole genome shotgun (WGS) entry which is preliminary data.</text>
</comment>
<evidence type="ECO:0008006" key="3">
    <source>
        <dbReference type="Google" id="ProtNLM"/>
    </source>
</evidence>
<dbReference type="Proteomes" id="UP001179361">
    <property type="component" value="Unassembled WGS sequence"/>
</dbReference>
<protein>
    <recommendedName>
        <fullName evidence="3">DUF11 domain-containing protein</fullName>
    </recommendedName>
</protein>
<dbReference type="EMBL" id="JAJNOC010000007">
    <property type="protein sequence ID" value="MCD2518458.1"/>
    <property type="molecule type" value="Genomic_DNA"/>
</dbReference>
<accession>A0ABS8Q9L8</accession>
<keyword evidence="2" id="KW-1185">Reference proteome</keyword>
<evidence type="ECO:0000313" key="2">
    <source>
        <dbReference type="Proteomes" id="UP001179361"/>
    </source>
</evidence>
<gene>
    <name evidence="1" type="ORF">LQ564_19330</name>
</gene>
<evidence type="ECO:0000313" key="1">
    <source>
        <dbReference type="EMBL" id="MCD2518458.1"/>
    </source>
</evidence>
<dbReference type="RefSeq" id="WP_231059744.1">
    <property type="nucleotide sequence ID" value="NZ_JAJNOC010000007.1"/>
</dbReference>
<organism evidence="1 2">
    <name type="scientific">Massilia phyllostachyos</name>
    <dbReference type="NCBI Taxonomy" id="2898585"/>
    <lineage>
        <taxon>Bacteria</taxon>
        <taxon>Pseudomonadati</taxon>
        <taxon>Pseudomonadota</taxon>
        <taxon>Betaproteobacteria</taxon>
        <taxon>Burkholderiales</taxon>
        <taxon>Oxalobacteraceae</taxon>
        <taxon>Telluria group</taxon>
        <taxon>Massilia</taxon>
    </lineage>
</organism>
<name>A0ABS8Q9L8_9BURK</name>
<proteinExistence type="predicted"/>
<reference evidence="1" key="1">
    <citation type="submission" date="2021-11" db="EMBL/GenBank/DDBJ databases">
        <title>The complete genome of Massilia sp sp. G4R7.</title>
        <authorList>
            <person name="Liu L."/>
            <person name="Yue J."/>
            <person name="Yuan J."/>
            <person name="Yang F."/>
            <person name="Li L."/>
        </authorList>
    </citation>
    <scope>NUCLEOTIDE SEQUENCE</scope>
    <source>
        <strain evidence="1">G4R7</strain>
    </source>
</reference>